<dbReference type="OrthoDB" id="952712at2"/>
<feature type="signal peptide" evidence="1">
    <location>
        <begin position="1"/>
        <end position="20"/>
    </location>
</feature>
<dbReference type="RefSeq" id="WP_106138830.1">
    <property type="nucleotide sequence ID" value="NZ_PVTE01000013.1"/>
</dbReference>
<name>A0A2T0SRC2_9BACT</name>
<dbReference type="EMBL" id="PVTE01000013">
    <property type="protein sequence ID" value="PRY35923.1"/>
    <property type="molecule type" value="Genomic_DNA"/>
</dbReference>
<gene>
    <name evidence="2" type="ORF">CLV58_11351</name>
</gene>
<proteinExistence type="predicted"/>
<evidence type="ECO:0000313" key="3">
    <source>
        <dbReference type="Proteomes" id="UP000238375"/>
    </source>
</evidence>
<feature type="chain" id="PRO_5015541453" description="Lipocalin-like protein" evidence="1">
    <location>
        <begin position="21"/>
        <end position="182"/>
    </location>
</feature>
<evidence type="ECO:0000256" key="1">
    <source>
        <dbReference type="SAM" id="SignalP"/>
    </source>
</evidence>
<dbReference type="PROSITE" id="PS51257">
    <property type="entry name" value="PROKAR_LIPOPROTEIN"/>
    <property type="match status" value="1"/>
</dbReference>
<evidence type="ECO:0008006" key="4">
    <source>
        <dbReference type="Google" id="ProtNLM"/>
    </source>
</evidence>
<keyword evidence="3" id="KW-1185">Reference proteome</keyword>
<protein>
    <recommendedName>
        <fullName evidence="4">Lipocalin-like protein</fullName>
    </recommendedName>
</protein>
<organism evidence="2 3">
    <name type="scientific">Spirosoma oryzae</name>
    <dbReference type="NCBI Taxonomy" id="1469603"/>
    <lineage>
        <taxon>Bacteria</taxon>
        <taxon>Pseudomonadati</taxon>
        <taxon>Bacteroidota</taxon>
        <taxon>Cytophagia</taxon>
        <taxon>Cytophagales</taxon>
        <taxon>Cytophagaceae</taxon>
        <taxon>Spirosoma</taxon>
    </lineage>
</organism>
<evidence type="ECO:0000313" key="2">
    <source>
        <dbReference type="EMBL" id="PRY35923.1"/>
    </source>
</evidence>
<reference evidence="2 3" key="1">
    <citation type="submission" date="2018-03" db="EMBL/GenBank/DDBJ databases">
        <title>Genomic Encyclopedia of Archaeal and Bacterial Type Strains, Phase II (KMG-II): from individual species to whole genera.</title>
        <authorList>
            <person name="Goeker M."/>
        </authorList>
    </citation>
    <scope>NUCLEOTIDE SEQUENCE [LARGE SCALE GENOMIC DNA]</scope>
    <source>
        <strain evidence="2 3">DSM 28354</strain>
    </source>
</reference>
<keyword evidence="1" id="KW-0732">Signal</keyword>
<accession>A0A2T0SRC2</accession>
<dbReference type="AlphaFoldDB" id="A0A2T0SRC2"/>
<dbReference type="Proteomes" id="UP000238375">
    <property type="component" value="Unassembled WGS sequence"/>
</dbReference>
<comment type="caution">
    <text evidence="2">The sequence shown here is derived from an EMBL/GenBank/DDBJ whole genome shotgun (WGS) entry which is preliminary data.</text>
</comment>
<sequence length="182" mass="19343">MKKLLTFSLLLTVLLGNSGAGCSGSKSDDPQPDQFISLIGRWELTEGEVYVQDAGQPQRMIGKSGPGLAYIFYTDGSYDGCVLPGSEWDNTSQLGQSGSWNCTSNKPGRWALKVTKLDGKTIDDGTLTLTAPTLPSPFVLEKLFVGTASGGSANVTVLVGDTPVKTDASGRTSWATYHFVKK</sequence>